<organism evidence="1 2">
    <name type="scientific">Aspergillus keveii</name>
    <dbReference type="NCBI Taxonomy" id="714993"/>
    <lineage>
        <taxon>Eukaryota</taxon>
        <taxon>Fungi</taxon>
        <taxon>Dikarya</taxon>
        <taxon>Ascomycota</taxon>
        <taxon>Pezizomycotina</taxon>
        <taxon>Eurotiomycetes</taxon>
        <taxon>Eurotiomycetidae</taxon>
        <taxon>Eurotiales</taxon>
        <taxon>Aspergillaceae</taxon>
        <taxon>Aspergillus</taxon>
        <taxon>Aspergillus subgen. Nidulantes</taxon>
    </lineage>
</organism>
<reference evidence="1 2" key="1">
    <citation type="submission" date="2024-07" db="EMBL/GenBank/DDBJ databases">
        <title>Section-level genome sequencing and comparative genomics of Aspergillus sections Usti and Cavernicolus.</title>
        <authorList>
            <consortium name="Lawrence Berkeley National Laboratory"/>
            <person name="Nybo J.L."/>
            <person name="Vesth T.C."/>
            <person name="Theobald S."/>
            <person name="Frisvad J.C."/>
            <person name="Larsen T.O."/>
            <person name="Kjaerboelling I."/>
            <person name="Rothschild-Mancinelli K."/>
            <person name="Lyhne E.K."/>
            <person name="Kogle M.E."/>
            <person name="Barry K."/>
            <person name="Clum A."/>
            <person name="Na H."/>
            <person name="Ledsgaard L."/>
            <person name="Lin J."/>
            <person name="Lipzen A."/>
            <person name="Kuo A."/>
            <person name="Riley R."/>
            <person name="Mondo S."/>
            <person name="Labutti K."/>
            <person name="Haridas S."/>
            <person name="Pangalinan J."/>
            <person name="Salamov A.A."/>
            <person name="Simmons B.A."/>
            <person name="Magnuson J.K."/>
            <person name="Chen J."/>
            <person name="Drula E."/>
            <person name="Henrissat B."/>
            <person name="Wiebenga A."/>
            <person name="Lubbers R.J."/>
            <person name="Gomes A.C."/>
            <person name="Makela M.R."/>
            <person name="Stajich J."/>
            <person name="Grigoriev I.V."/>
            <person name="Mortensen U.H."/>
            <person name="De Vries R.P."/>
            <person name="Baker S.E."/>
            <person name="Andersen M.R."/>
        </authorList>
    </citation>
    <scope>NUCLEOTIDE SEQUENCE [LARGE SCALE GENOMIC DNA]</scope>
    <source>
        <strain evidence="1 2">CBS 209.92</strain>
    </source>
</reference>
<evidence type="ECO:0008006" key="3">
    <source>
        <dbReference type="Google" id="ProtNLM"/>
    </source>
</evidence>
<dbReference type="EMBL" id="JBFTWV010000147">
    <property type="protein sequence ID" value="KAL2785331.1"/>
    <property type="molecule type" value="Genomic_DNA"/>
</dbReference>
<accession>A0ABR4FPY2</accession>
<comment type="caution">
    <text evidence="1">The sequence shown here is derived from an EMBL/GenBank/DDBJ whole genome shotgun (WGS) entry which is preliminary data.</text>
</comment>
<evidence type="ECO:0000313" key="1">
    <source>
        <dbReference type="EMBL" id="KAL2785331.1"/>
    </source>
</evidence>
<proteinExistence type="predicted"/>
<sequence>MSQPVVRRPELPIFQPTARQVVYPNVLSEYADSPSGSSASTSDCECCASPPLPDLATLAEAISDRGSDTPGLSSTLESQFLESVSFLPASETRIQAAAVIPHARQAKGHWLLVTLLCHRVFDAWGDQVEIRNFSVFYHATFGPGDVLAAVSRKVIRDRLTWLEATVTRDSALVATATALYDQEDSHTMDSRQVRDANQRRTC</sequence>
<gene>
    <name evidence="1" type="ORF">BJX66DRAFT_315013</name>
</gene>
<keyword evidence="2" id="KW-1185">Reference proteome</keyword>
<protein>
    <recommendedName>
        <fullName evidence="3">Thioesterase domain-containing protein</fullName>
    </recommendedName>
</protein>
<dbReference type="Proteomes" id="UP001610563">
    <property type="component" value="Unassembled WGS sequence"/>
</dbReference>
<evidence type="ECO:0000313" key="2">
    <source>
        <dbReference type="Proteomes" id="UP001610563"/>
    </source>
</evidence>
<name>A0ABR4FPY2_9EURO</name>